<dbReference type="InterPro" id="IPR008257">
    <property type="entry name" value="Pept_M19"/>
</dbReference>
<dbReference type="PROSITE" id="PS51365">
    <property type="entry name" value="RENAL_DIPEPTIDASE_2"/>
    <property type="match status" value="1"/>
</dbReference>
<dbReference type="EMBL" id="JBHRSL010000004">
    <property type="protein sequence ID" value="MFC3051622.1"/>
    <property type="molecule type" value="Genomic_DNA"/>
</dbReference>
<name>A0ABV7D411_9PROT</name>
<proteinExistence type="predicted"/>
<sequence>MTLSKKVNRRSFLRTTGAAAIAFPMINMGAYKAFASSEKKYSSKAVDIVNTTQVVDMLSIMAPFGPMMLSAFSEKPKQSDSLEVTEEQVQRLLASGIDVFHPAVGLGADEAAGFVGRMNAYAAQYPEYFQRIDSVADFDTLKKGKRIGYIIGIQNSDHFREVDDVNQYYYMGQRVSQLTYNSRNLIGTGSTDRSDGGLSDFGVAVVERMNELGMAVDVSHCGDRTTLDAFEISKKPVLITHSNVRTLAAGHVRCKPDEAIKAMGKAGSVMGITGVRNFLSPTDPTTIENVLDHVDYVAKLVGIEHVGIGSDMDLDGYDDIPEPAYSALKAGYKSTYAFRDKIDAEGFDHPTRMFDLTEGLIKRGYSDSDIRLVLGQNFKRVLGDIWTA</sequence>
<dbReference type="Gene3D" id="3.20.20.140">
    <property type="entry name" value="Metal-dependent hydrolases"/>
    <property type="match status" value="1"/>
</dbReference>
<dbReference type="InterPro" id="IPR006311">
    <property type="entry name" value="TAT_signal"/>
</dbReference>
<dbReference type="SUPFAM" id="SSF51556">
    <property type="entry name" value="Metallo-dependent hydrolases"/>
    <property type="match status" value="1"/>
</dbReference>
<accession>A0ABV7D411</accession>
<gene>
    <name evidence="1" type="ORF">ACFOKA_06890</name>
</gene>
<reference evidence="2" key="1">
    <citation type="journal article" date="2019" name="Int. J. Syst. Evol. Microbiol.">
        <title>The Global Catalogue of Microorganisms (GCM) 10K type strain sequencing project: providing services to taxonomists for standard genome sequencing and annotation.</title>
        <authorList>
            <consortium name="The Broad Institute Genomics Platform"/>
            <consortium name="The Broad Institute Genome Sequencing Center for Infectious Disease"/>
            <person name="Wu L."/>
            <person name="Ma J."/>
        </authorList>
    </citation>
    <scope>NUCLEOTIDE SEQUENCE [LARGE SCALE GENOMIC DNA]</scope>
    <source>
        <strain evidence="2">KCTC 62164</strain>
    </source>
</reference>
<dbReference type="Pfam" id="PF01244">
    <property type="entry name" value="Peptidase_M19"/>
    <property type="match status" value="1"/>
</dbReference>
<protein>
    <submittedName>
        <fullName evidence="1">Dipeptidase</fullName>
    </submittedName>
</protein>
<dbReference type="PANTHER" id="PTHR10443">
    <property type="entry name" value="MICROSOMAL DIPEPTIDASE"/>
    <property type="match status" value="1"/>
</dbReference>
<dbReference type="PROSITE" id="PS51318">
    <property type="entry name" value="TAT"/>
    <property type="match status" value="1"/>
</dbReference>
<dbReference type="PANTHER" id="PTHR10443:SF12">
    <property type="entry name" value="DIPEPTIDASE"/>
    <property type="match status" value="1"/>
</dbReference>
<keyword evidence="2" id="KW-1185">Reference proteome</keyword>
<evidence type="ECO:0000313" key="2">
    <source>
        <dbReference type="Proteomes" id="UP001595444"/>
    </source>
</evidence>
<dbReference type="Proteomes" id="UP001595444">
    <property type="component" value="Unassembled WGS sequence"/>
</dbReference>
<evidence type="ECO:0000313" key="1">
    <source>
        <dbReference type="EMBL" id="MFC3051622.1"/>
    </source>
</evidence>
<organism evidence="1 2">
    <name type="scientific">Kordiimonas pumila</name>
    <dbReference type="NCBI Taxonomy" id="2161677"/>
    <lineage>
        <taxon>Bacteria</taxon>
        <taxon>Pseudomonadati</taxon>
        <taxon>Pseudomonadota</taxon>
        <taxon>Alphaproteobacteria</taxon>
        <taxon>Kordiimonadales</taxon>
        <taxon>Kordiimonadaceae</taxon>
        <taxon>Kordiimonas</taxon>
    </lineage>
</organism>
<dbReference type="RefSeq" id="WP_194215097.1">
    <property type="nucleotide sequence ID" value="NZ_CP061205.1"/>
</dbReference>
<comment type="caution">
    <text evidence="1">The sequence shown here is derived from an EMBL/GenBank/DDBJ whole genome shotgun (WGS) entry which is preliminary data.</text>
</comment>
<dbReference type="InterPro" id="IPR032466">
    <property type="entry name" value="Metal_Hydrolase"/>
</dbReference>